<evidence type="ECO:0000259" key="4">
    <source>
        <dbReference type="Pfam" id="PF01494"/>
    </source>
</evidence>
<protein>
    <recommendedName>
        <fullName evidence="4">FAD-binding domain-containing protein</fullName>
    </recommendedName>
</protein>
<dbReference type="SUPFAM" id="SSF51905">
    <property type="entry name" value="FAD/NAD(P)-binding domain"/>
    <property type="match status" value="1"/>
</dbReference>
<dbReference type="EMBL" id="CP069026">
    <property type="protein sequence ID" value="QRC94377.1"/>
    <property type="molecule type" value="Genomic_DNA"/>
</dbReference>
<dbReference type="OrthoDB" id="655030at2759"/>
<evidence type="ECO:0000256" key="2">
    <source>
        <dbReference type="ARBA" id="ARBA00022827"/>
    </source>
</evidence>
<keyword evidence="3" id="KW-0560">Oxidoreductase</keyword>
<dbReference type="PANTHER" id="PTHR46865:SF2">
    <property type="entry name" value="MONOOXYGENASE"/>
    <property type="match status" value="1"/>
</dbReference>
<dbReference type="InterPro" id="IPR002938">
    <property type="entry name" value="FAD-bd"/>
</dbReference>
<sequence length="423" mass="46981">MYPTLVSRSKMSLSNSPLKILISGAGIAGPCLAYWLSRTRLNTSITVVERSPVPRPTGQSIDVRGAAINVIKEMKLEEAVRARDTTELGTRMLNSKGNLIAEFRKGDAFTADYEILRADLCGLFLDATEKLENVKYVYGDYVTNVEQTAESAAVTFDSGKEETFDLIVGADGSTSKIRSMILDKTALEGSYNFIGQYIAYFSIPSRPTDTKYWNWYTTTNGLALMTRPHRNPSTIGVYMCITKPARGIRDPVVEEAMDDGPRAQKRVLREYFEGCGWEAERILEGMDTSKDFYMSRAAQVKLPIWHVGRAVLLGDAAFATFGIGTSLAITSAYYLAGELSKIASSAEVPGALDDYEAVFRKIYSKNEDLPPGFPQIAFPQTGWGMKLRDLSLWLASKTKLYKLLPDDDKAEEAKLAEYDWKTL</sequence>
<gene>
    <name evidence="5" type="ORF">JI435_076220</name>
</gene>
<dbReference type="GO" id="GO:0016491">
    <property type="term" value="F:oxidoreductase activity"/>
    <property type="evidence" value="ECO:0007669"/>
    <property type="project" value="UniProtKB-KW"/>
</dbReference>
<dbReference type="GO" id="GO:0071949">
    <property type="term" value="F:FAD binding"/>
    <property type="evidence" value="ECO:0007669"/>
    <property type="project" value="InterPro"/>
</dbReference>
<dbReference type="InterPro" id="IPR036188">
    <property type="entry name" value="FAD/NAD-bd_sf"/>
</dbReference>
<name>A0A7U2I019_PHANO</name>
<dbReference type="InterPro" id="IPR051704">
    <property type="entry name" value="FAD_aromatic-hydroxylase"/>
</dbReference>
<feature type="domain" description="FAD-binding" evidence="4">
    <location>
        <begin position="19"/>
        <end position="362"/>
    </location>
</feature>
<dbReference type="VEuPathDB" id="FungiDB:JI435_076220"/>
<dbReference type="Pfam" id="PF01494">
    <property type="entry name" value="FAD_binding_3"/>
    <property type="match status" value="1"/>
</dbReference>
<evidence type="ECO:0000313" key="6">
    <source>
        <dbReference type="Proteomes" id="UP000663193"/>
    </source>
</evidence>
<evidence type="ECO:0000313" key="5">
    <source>
        <dbReference type="EMBL" id="QRC94377.1"/>
    </source>
</evidence>
<dbReference type="AlphaFoldDB" id="A0A7U2I019"/>
<keyword evidence="2" id="KW-0274">FAD</keyword>
<organism evidence="5 6">
    <name type="scientific">Phaeosphaeria nodorum (strain SN15 / ATCC MYA-4574 / FGSC 10173)</name>
    <name type="common">Glume blotch fungus</name>
    <name type="synonym">Parastagonospora nodorum</name>
    <dbReference type="NCBI Taxonomy" id="321614"/>
    <lineage>
        <taxon>Eukaryota</taxon>
        <taxon>Fungi</taxon>
        <taxon>Dikarya</taxon>
        <taxon>Ascomycota</taxon>
        <taxon>Pezizomycotina</taxon>
        <taxon>Dothideomycetes</taxon>
        <taxon>Pleosporomycetidae</taxon>
        <taxon>Pleosporales</taxon>
        <taxon>Pleosporineae</taxon>
        <taxon>Phaeosphaeriaceae</taxon>
        <taxon>Parastagonospora</taxon>
    </lineage>
</organism>
<reference evidence="6" key="1">
    <citation type="journal article" date="2021" name="BMC Genomics">
        <title>Chromosome-level genome assembly and manually-curated proteome of model necrotroph Parastagonospora nodorum Sn15 reveals a genome-wide trove of candidate effector homologs, and redundancy of virulence-related functions within an accessory chromosome.</title>
        <authorList>
            <person name="Bertazzoni S."/>
            <person name="Jones D.A.B."/>
            <person name="Phan H.T."/>
            <person name="Tan K.-C."/>
            <person name="Hane J.K."/>
        </authorList>
    </citation>
    <scope>NUCLEOTIDE SEQUENCE [LARGE SCALE GENOMIC DNA]</scope>
    <source>
        <strain evidence="6">SN15 / ATCC MYA-4574 / FGSC 10173)</strain>
    </source>
</reference>
<dbReference type="Gene3D" id="3.50.50.60">
    <property type="entry name" value="FAD/NAD(P)-binding domain"/>
    <property type="match status" value="1"/>
</dbReference>
<keyword evidence="1" id="KW-0285">Flavoprotein</keyword>
<accession>A0A7U2I019</accession>
<dbReference type="PRINTS" id="PR00420">
    <property type="entry name" value="RNGMNOXGNASE"/>
</dbReference>
<keyword evidence="6" id="KW-1185">Reference proteome</keyword>
<dbReference type="Proteomes" id="UP000663193">
    <property type="component" value="Chromosome 4"/>
</dbReference>
<evidence type="ECO:0000256" key="3">
    <source>
        <dbReference type="ARBA" id="ARBA00023002"/>
    </source>
</evidence>
<evidence type="ECO:0000256" key="1">
    <source>
        <dbReference type="ARBA" id="ARBA00022630"/>
    </source>
</evidence>
<dbReference type="PANTHER" id="PTHR46865">
    <property type="entry name" value="OXIDOREDUCTASE-RELATED"/>
    <property type="match status" value="1"/>
</dbReference>
<proteinExistence type="predicted"/>